<organism evidence="1 2">
    <name type="scientific">Athelia psychrophila</name>
    <dbReference type="NCBI Taxonomy" id="1759441"/>
    <lineage>
        <taxon>Eukaryota</taxon>
        <taxon>Fungi</taxon>
        <taxon>Dikarya</taxon>
        <taxon>Basidiomycota</taxon>
        <taxon>Agaricomycotina</taxon>
        <taxon>Agaricomycetes</taxon>
        <taxon>Agaricomycetidae</taxon>
        <taxon>Atheliales</taxon>
        <taxon>Atheliaceae</taxon>
        <taxon>Athelia</taxon>
    </lineage>
</organism>
<name>A0A167T6E4_9AGAM</name>
<dbReference type="EMBL" id="KV418432">
    <property type="protein sequence ID" value="KZP02610.1"/>
    <property type="molecule type" value="Genomic_DNA"/>
</dbReference>
<evidence type="ECO:0000313" key="2">
    <source>
        <dbReference type="Proteomes" id="UP000076532"/>
    </source>
</evidence>
<proteinExistence type="predicted"/>
<dbReference type="AlphaFoldDB" id="A0A167T6E4"/>
<keyword evidence="2" id="KW-1185">Reference proteome</keyword>
<gene>
    <name evidence="1" type="ORF">FIBSPDRAFT_969804</name>
</gene>
<accession>A0A167T6E4</accession>
<dbReference type="Proteomes" id="UP000076532">
    <property type="component" value="Unassembled WGS sequence"/>
</dbReference>
<evidence type="ECO:0000313" key="1">
    <source>
        <dbReference type="EMBL" id="KZP02610.1"/>
    </source>
</evidence>
<reference evidence="1 2" key="1">
    <citation type="journal article" date="2016" name="Mol. Biol. Evol.">
        <title>Comparative Genomics of Early-Diverging Mushroom-Forming Fungi Provides Insights into the Origins of Lignocellulose Decay Capabilities.</title>
        <authorList>
            <person name="Nagy L.G."/>
            <person name="Riley R."/>
            <person name="Tritt A."/>
            <person name="Adam C."/>
            <person name="Daum C."/>
            <person name="Floudas D."/>
            <person name="Sun H."/>
            <person name="Yadav J.S."/>
            <person name="Pangilinan J."/>
            <person name="Larsson K.H."/>
            <person name="Matsuura K."/>
            <person name="Barry K."/>
            <person name="Labutti K."/>
            <person name="Kuo R."/>
            <person name="Ohm R.A."/>
            <person name="Bhattacharya S.S."/>
            <person name="Shirouzu T."/>
            <person name="Yoshinaga Y."/>
            <person name="Martin F.M."/>
            <person name="Grigoriev I.V."/>
            <person name="Hibbett D.S."/>
        </authorList>
    </citation>
    <scope>NUCLEOTIDE SEQUENCE [LARGE SCALE GENOMIC DNA]</scope>
    <source>
        <strain evidence="1 2">CBS 109695</strain>
    </source>
</reference>
<sequence>MASAQTSFTHVDLDTTQLSVGGGSIHVHGEIDGREGGIHEAEMTDVIRAGNHHRAAQGAGVEHMARIMAG</sequence>
<protein>
    <submittedName>
        <fullName evidence="1">Uncharacterized protein</fullName>
    </submittedName>
</protein>